<evidence type="ECO:0000256" key="6">
    <source>
        <dbReference type="ARBA" id="ARBA00023136"/>
    </source>
</evidence>
<dbReference type="PANTHER" id="PTHR30329">
    <property type="entry name" value="STATOR ELEMENT OF FLAGELLAR MOTOR COMPLEX"/>
    <property type="match status" value="1"/>
</dbReference>
<reference evidence="11 12" key="1">
    <citation type="submission" date="2019-03" db="EMBL/GenBank/DDBJ databases">
        <title>Genomic Encyclopedia of Type Strains, Phase IV (KMG-IV): sequencing the most valuable type-strain genomes for metagenomic binning, comparative biology and taxonomic classification.</title>
        <authorList>
            <person name="Goeker M."/>
        </authorList>
    </citation>
    <scope>NUCLEOTIDE SEQUENCE [LARGE SCALE GENOMIC DNA]</scope>
    <source>
        <strain evidence="11 12">DSM 25059</strain>
    </source>
</reference>
<dbReference type="PANTHER" id="PTHR30329:SF21">
    <property type="entry name" value="LIPOPROTEIN YIAD-RELATED"/>
    <property type="match status" value="1"/>
</dbReference>
<proteinExistence type="inferred from homology"/>
<dbReference type="Proteomes" id="UP000295493">
    <property type="component" value="Unassembled WGS sequence"/>
</dbReference>
<accession>A0A4R6FIQ9</accession>
<dbReference type="CDD" id="cd07185">
    <property type="entry name" value="OmpA_C-like"/>
    <property type="match status" value="1"/>
</dbReference>
<dbReference type="InterPro" id="IPR025713">
    <property type="entry name" value="MotB-like_N_dom"/>
</dbReference>
<feature type="region of interest" description="Disordered" evidence="8">
    <location>
        <begin position="75"/>
        <end position="109"/>
    </location>
</feature>
<dbReference type="Pfam" id="PF13677">
    <property type="entry name" value="MotB_plug"/>
    <property type="match status" value="1"/>
</dbReference>
<dbReference type="Gene3D" id="3.30.1330.60">
    <property type="entry name" value="OmpA-like domain"/>
    <property type="match status" value="1"/>
</dbReference>
<evidence type="ECO:0000256" key="2">
    <source>
        <dbReference type="ARBA" id="ARBA00008914"/>
    </source>
</evidence>
<evidence type="ECO:0000256" key="5">
    <source>
        <dbReference type="ARBA" id="ARBA00022989"/>
    </source>
</evidence>
<keyword evidence="3" id="KW-1003">Cell membrane</keyword>
<dbReference type="RefSeq" id="WP_133495995.1">
    <property type="nucleotide sequence ID" value="NZ_BMLU01000008.1"/>
</dbReference>
<dbReference type="Pfam" id="PF00691">
    <property type="entry name" value="OmpA"/>
    <property type="match status" value="1"/>
</dbReference>
<gene>
    <name evidence="11" type="ORF">EV664_10879</name>
</gene>
<evidence type="ECO:0000256" key="7">
    <source>
        <dbReference type="PROSITE-ProRule" id="PRU00473"/>
    </source>
</evidence>
<keyword evidence="12" id="KW-1185">Reference proteome</keyword>
<comment type="caution">
    <text evidence="11">The sequence shown here is derived from an EMBL/GenBank/DDBJ whole genome shotgun (WGS) entry which is preliminary data.</text>
</comment>
<evidence type="ECO:0000256" key="9">
    <source>
        <dbReference type="SAM" id="Phobius"/>
    </source>
</evidence>
<feature type="transmembrane region" description="Helical" evidence="9">
    <location>
        <begin position="30"/>
        <end position="49"/>
    </location>
</feature>
<evidence type="ECO:0000256" key="1">
    <source>
        <dbReference type="ARBA" id="ARBA00004162"/>
    </source>
</evidence>
<comment type="similarity">
    <text evidence="2">Belongs to the MotB family.</text>
</comment>
<keyword evidence="4 9" id="KW-0812">Transmembrane</keyword>
<dbReference type="SUPFAM" id="SSF103088">
    <property type="entry name" value="OmpA-like"/>
    <property type="match status" value="1"/>
</dbReference>
<dbReference type="InterPro" id="IPR006665">
    <property type="entry name" value="OmpA-like"/>
</dbReference>
<dbReference type="GO" id="GO:0005886">
    <property type="term" value="C:plasma membrane"/>
    <property type="evidence" value="ECO:0007669"/>
    <property type="project" value="UniProtKB-SubCell"/>
</dbReference>
<protein>
    <submittedName>
        <fullName evidence="11">Chemotaxis protein MotB</fullName>
    </submittedName>
</protein>
<feature type="domain" description="OmpA-like" evidence="10">
    <location>
        <begin position="148"/>
        <end position="264"/>
    </location>
</feature>
<evidence type="ECO:0000313" key="11">
    <source>
        <dbReference type="EMBL" id="TDN81137.1"/>
    </source>
</evidence>
<evidence type="ECO:0000256" key="8">
    <source>
        <dbReference type="SAM" id="MobiDB-lite"/>
    </source>
</evidence>
<evidence type="ECO:0000256" key="3">
    <source>
        <dbReference type="ARBA" id="ARBA00022475"/>
    </source>
</evidence>
<dbReference type="InterPro" id="IPR050330">
    <property type="entry name" value="Bact_OuterMem_StrucFunc"/>
</dbReference>
<keyword evidence="5 9" id="KW-1133">Transmembrane helix</keyword>
<evidence type="ECO:0000259" key="10">
    <source>
        <dbReference type="PROSITE" id="PS51123"/>
    </source>
</evidence>
<dbReference type="PROSITE" id="PS51123">
    <property type="entry name" value="OMPA_2"/>
    <property type="match status" value="1"/>
</dbReference>
<dbReference type="OrthoDB" id="7170686at2"/>
<evidence type="ECO:0000313" key="12">
    <source>
        <dbReference type="Proteomes" id="UP000295493"/>
    </source>
</evidence>
<dbReference type="EMBL" id="SNWD01000008">
    <property type="protein sequence ID" value="TDN81137.1"/>
    <property type="molecule type" value="Genomic_DNA"/>
</dbReference>
<sequence>MASRTPNERPIVIRKVKKISGGHHGGAWKVAYADFVTAMMAFFMLLWLISNPDKEVLKGLAEYFTPVTASGDGVGTGGFARESDADDARPTGVPAMEAQSAGVSRGGSATVPDASLRVLAQELRIVLDAQPTNPTNKTSKIETDDDALRITLMDGPKLPMFKPATAQLNDFAYQRLKLVGEKLAKSGARLTIEGHTDGVGGDSAANWALSGQRALAARQALLDGGLTPDRIAGAVAMGGSQPLYPDQPNRAENRRITIIVKGEAPSLPTDASFRF</sequence>
<name>A0A4R6FIQ9_9SPHN</name>
<keyword evidence="6 7" id="KW-0472">Membrane</keyword>
<comment type="subcellular location">
    <subcellularLocation>
        <location evidence="1">Cell membrane</location>
        <topology evidence="1">Single-pass membrane protein</topology>
    </subcellularLocation>
</comment>
<dbReference type="InterPro" id="IPR036737">
    <property type="entry name" value="OmpA-like_sf"/>
</dbReference>
<evidence type="ECO:0000256" key="4">
    <source>
        <dbReference type="ARBA" id="ARBA00022692"/>
    </source>
</evidence>
<dbReference type="AlphaFoldDB" id="A0A4R6FIQ9"/>
<organism evidence="11 12">
    <name type="scientific">Stakelama pacifica</name>
    <dbReference type="NCBI Taxonomy" id="517720"/>
    <lineage>
        <taxon>Bacteria</taxon>
        <taxon>Pseudomonadati</taxon>
        <taxon>Pseudomonadota</taxon>
        <taxon>Alphaproteobacteria</taxon>
        <taxon>Sphingomonadales</taxon>
        <taxon>Sphingomonadaceae</taxon>
        <taxon>Stakelama</taxon>
    </lineage>
</organism>